<dbReference type="InterPro" id="IPR020053">
    <property type="entry name" value="Ribosome-bd_factorA_CS"/>
</dbReference>
<reference evidence="22 23" key="5">
    <citation type="submission" date="2018-06" db="EMBL/GenBank/DDBJ databases">
        <authorList>
            <consortium name="Pathogen Informatics"/>
            <person name="Doyle S."/>
        </authorList>
    </citation>
    <scope>NUCLEOTIDE SEQUENCE [LARGE SCALE GENOMIC DNA]</scope>
    <source>
        <strain evidence="17 22">NCTC10719</strain>
        <strain evidence="18 23">NCTC8081</strain>
    </source>
</reference>
<evidence type="ECO:0000313" key="8">
    <source>
        <dbReference type="EMBL" id="MBO3415915.1"/>
    </source>
</evidence>
<evidence type="ECO:0000313" key="11">
    <source>
        <dbReference type="EMBL" id="MDZ5007665.1"/>
    </source>
</evidence>
<name>A0A133NEA2_CLOPF</name>
<dbReference type="InterPro" id="IPR023799">
    <property type="entry name" value="RbfA_dom_sf"/>
</dbReference>
<reference evidence="4" key="9">
    <citation type="submission" date="2020-07" db="EMBL/GenBank/DDBJ databases">
        <authorList>
            <consortium name="NCBI Pathogen Detection Project"/>
        </authorList>
    </citation>
    <scope>NUCLEOTIDE SEQUENCE</scope>
    <source>
        <strain evidence="4">C25</strain>
        <strain evidence="5">C8</strain>
    </source>
</reference>
<dbReference type="EMBL" id="WNUR01000002">
    <property type="protein sequence ID" value="MDZ7539998.1"/>
    <property type="molecule type" value="Genomic_DNA"/>
</dbReference>
<evidence type="ECO:0000313" key="21">
    <source>
        <dbReference type="Proteomes" id="UP000247117"/>
    </source>
</evidence>
<reference evidence="4" key="4">
    <citation type="journal article" date="2018" name="Genome Biol.">
        <title>SKESA: strategic k-mer extension for scrupulous assemblies.</title>
        <authorList>
            <person name="Souvorov A."/>
            <person name="Agarwala R."/>
            <person name="Lipman D.J."/>
        </authorList>
    </citation>
    <scope>NUCLEOTIDE SEQUENCE</scope>
    <source>
        <strain evidence="4">C25</strain>
        <strain evidence="5">C8</strain>
    </source>
</reference>
<evidence type="ECO:0000313" key="5">
    <source>
        <dbReference type="EMBL" id="HAT4306399.1"/>
    </source>
</evidence>
<dbReference type="SUPFAM" id="SSF89919">
    <property type="entry name" value="Ribosome-binding factor A, RbfA"/>
    <property type="match status" value="1"/>
</dbReference>
<dbReference type="EMBL" id="PJTB01000002">
    <property type="protein sequence ID" value="PWX40147.1"/>
    <property type="molecule type" value="Genomic_DNA"/>
</dbReference>
<evidence type="ECO:0000313" key="19">
    <source>
        <dbReference type="Proteomes" id="UP000070260"/>
    </source>
</evidence>
<dbReference type="PANTHER" id="PTHR33515:SF1">
    <property type="entry name" value="RIBOSOME-BINDING FACTOR A, CHLOROPLASTIC-RELATED"/>
    <property type="match status" value="1"/>
</dbReference>
<dbReference type="Proteomes" id="UP000273641">
    <property type="component" value="Unassembled WGS sequence"/>
</dbReference>
<dbReference type="OMA" id="QHAKIFV"/>
<dbReference type="Proteomes" id="UP000859547">
    <property type="component" value="Unassembled WGS sequence"/>
</dbReference>
<dbReference type="PATRIC" id="fig|1502.156.peg.1927"/>
<dbReference type="Proteomes" id="UP000668358">
    <property type="component" value="Unassembled WGS sequence"/>
</dbReference>
<reference evidence="14 25" key="8">
    <citation type="submission" date="2020-02" db="EMBL/GenBank/DDBJ databases">
        <title>Genomic Insights into the Phylogeny and Genetic Plasticity of the Human and Animal Enteric Pathogen Clostridium perfringens.</title>
        <authorList>
            <person name="Feng Y."/>
            <person name="Hu Y."/>
        </authorList>
    </citation>
    <scope>NUCLEOTIDE SEQUENCE [LARGE SCALE GENOMIC DNA]</scope>
    <source>
        <strain evidence="14 25">CP-40</strain>
    </source>
</reference>
<dbReference type="GO" id="GO:0043024">
    <property type="term" value="F:ribosomal small subunit binding"/>
    <property type="evidence" value="ECO:0007669"/>
    <property type="project" value="TreeGrafter"/>
</dbReference>
<reference evidence="15 21" key="3">
    <citation type="journal article" date="2018" name="BMC Genomics">
        <title>Whole genome analysis reveals the diversity and evolutionary relationships between necrotic enteritis-causing strains of Clostridium perfringens.</title>
        <authorList>
            <person name="Lacey J.A."/>
            <person name="Allnutt T.R."/>
            <person name="Vezina B."/>
            <person name="Van T.T.H."/>
            <person name="Stent T."/>
            <person name="Han X."/>
            <person name="Rood J.I."/>
            <person name="Wade B."/>
            <person name="Keyburn A.L."/>
            <person name="Seeman T."/>
            <person name="Chen H."/>
            <person name="Haring V."/>
            <person name="Johanesen P.A."/>
            <person name="Lyras D."/>
            <person name="Moore R.J."/>
        </authorList>
    </citation>
    <scope>NUCLEOTIDE SEQUENCE [LARGE SCALE GENOMIC DNA]</scope>
    <source>
        <strain evidence="15 21">EUR-NE15</strain>
    </source>
</reference>
<dbReference type="GO" id="GO:0005829">
    <property type="term" value="C:cytosol"/>
    <property type="evidence" value="ECO:0007669"/>
    <property type="project" value="TreeGrafter"/>
</dbReference>
<evidence type="ECO:0000313" key="7">
    <source>
        <dbReference type="EMBL" id="MBO3358110.1"/>
    </source>
</evidence>
<dbReference type="EMBL" id="LRPU01000007">
    <property type="protein sequence ID" value="KXA14587.1"/>
    <property type="molecule type" value="Genomic_DNA"/>
</dbReference>
<dbReference type="GeneID" id="93001777"/>
<dbReference type="OrthoDB" id="307788at2"/>
<accession>A0A133NEA2</accession>
<dbReference type="EMBL" id="JAALLZ010000001">
    <property type="protein sequence ID" value="NGU29376.1"/>
    <property type="molecule type" value="Genomic_DNA"/>
</dbReference>
<evidence type="ECO:0000313" key="24">
    <source>
        <dbReference type="Proteomes" id="UP000273641"/>
    </source>
</evidence>
<dbReference type="Proteomes" id="UP000668068">
    <property type="component" value="Unassembled WGS sequence"/>
</dbReference>
<dbReference type="EMBL" id="JAENRE010000002">
    <property type="protein sequence ID" value="MBO3415915.1"/>
    <property type="molecule type" value="Genomic_DNA"/>
</dbReference>
<dbReference type="PANTHER" id="PTHR33515">
    <property type="entry name" value="RIBOSOME-BINDING FACTOR A, CHLOROPLASTIC-RELATED"/>
    <property type="match status" value="1"/>
</dbReference>
<reference evidence="10" key="7">
    <citation type="submission" date="2019-11" db="EMBL/GenBank/DDBJ databases">
        <title>Characterization of Clostridium perfringens isolates from swine manure treated agricultural soils.</title>
        <authorList>
            <person name="Wushke S.T."/>
        </authorList>
    </citation>
    <scope>NUCLEOTIDE SEQUENCE</scope>
    <source>
        <strain evidence="11">V2</strain>
        <strain evidence="12">X15</strain>
        <strain evidence="13">X62</strain>
        <strain evidence="10">X94</strain>
    </source>
</reference>
<organism evidence="6 20">
    <name type="scientific">Clostridium perfringens</name>
    <dbReference type="NCBI Taxonomy" id="1502"/>
    <lineage>
        <taxon>Bacteria</taxon>
        <taxon>Bacillati</taxon>
        <taxon>Bacillota</taxon>
        <taxon>Clostridia</taxon>
        <taxon>Eubacteriales</taxon>
        <taxon>Clostridiaceae</taxon>
        <taxon>Clostridium</taxon>
    </lineage>
</organism>
<evidence type="ECO:0000313" key="6">
    <source>
        <dbReference type="EMBL" id="KXA14587.1"/>
    </source>
</evidence>
<dbReference type="EMBL" id="DACTCB010000001">
    <property type="protein sequence ID" value="HAT4306399.1"/>
    <property type="molecule type" value="Genomic_DNA"/>
</dbReference>
<evidence type="ECO:0000313" key="16">
    <source>
        <dbReference type="EMBL" id="RQN26084.1"/>
    </source>
</evidence>
<protein>
    <recommendedName>
        <fullName evidence="2">Ribosome-binding factor A</fullName>
    </recommendedName>
</protein>
<reference evidence="3 19" key="1">
    <citation type="journal article" date="2016" name="PLoS ONE">
        <title>Plasmid Characterization and Chromosome Analysis of Two netF+ Clostridium perfringens Isolates Associated with Foal and Canine Necrotizing Enteritis.</title>
        <authorList>
            <person name="Mehdizadeh Gohari I."/>
            <person name="Kropinski A.M."/>
            <person name="Weese S.J."/>
            <person name="Parreira V.R."/>
            <person name="Whitehead A.E."/>
            <person name="Boerlin P."/>
            <person name="Prescott J.F."/>
        </authorList>
    </citation>
    <scope>NUCLEOTIDE SEQUENCE [LARGE SCALE GENOMIC DNA]</scope>
    <source>
        <strain evidence="3 19">JP838</strain>
    </source>
</reference>
<reference evidence="6 20" key="2">
    <citation type="submission" date="2016-01" db="EMBL/GenBank/DDBJ databases">
        <authorList>
            <person name="Oliw E.H."/>
        </authorList>
    </citation>
    <scope>NUCLEOTIDE SEQUENCE [LARGE SCALE GENOMIC DNA]</scope>
    <source>
        <strain evidence="6 20">MJR7757A</strain>
    </source>
</reference>
<comment type="similarity">
    <text evidence="2">Belongs to the RbfA family.</text>
</comment>
<dbReference type="InterPro" id="IPR000238">
    <property type="entry name" value="RbfA"/>
</dbReference>
<dbReference type="Gene3D" id="3.30.300.20">
    <property type="match status" value="1"/>
</dbReference>
<dbReference type="SMR" id="A0A133NEA2"/>
<evidence type="ECO:0000313" key="3">
    <source>
        <dbReference type="EMBL" id="AMN36199.1"/>
    </source>
</evidence>
<evidence type="ECO:0000313" key="26">
    <source>
        <dbReference type="Proteomes" id="UP000668358"/>
    </source>
</evidence>
<dbReference type="InterPro" id="IPR015946">
    <property type="entry name" value="KH_dom-like_a/b"/>
</dbReference>
<evidence type="ECO:0000256" key="2">
    <source>
        <dbReference type="HAMAP-Rule" id="MF_00003"/>
    </source>
</evidence>
<dbReference type="Proteomes" id="UP001222958">
    <property type="component" value="Unassembled WGS sequence"/>
</dbReference>
<dbReference type="Proteomes" id="UP000481454">
    <property type="component" value="Unassembled WGS sequence"/>
</dbReference>
<dbReference type="GO" id="GO:0030490">
    <property type="term" value="P:maturation of SSU-rRNA"/>
    <property type="evidence" value="ECO:0007669"/>
    <property type="project" value="UniProtKB-UniRule"/>
</dbReference>
<proteinExistence type="inferred from homology"/>
<keyword evidence="1 2" id="KW-0690">Ribosome biogenesis</keyword>
<dbReference type="Proteomes" id="UP000249986">
    <property type="component" value="Unassembled WGS sequence"/>
</dbReference>
<dbReference type="EMBL" id="RQNR01000001">
    <property type="protein sequence ID" value="RQN26084.1"/>
    <property type="molecule type" value="Genomic_DNA"/>
</dbReference>
<reference evidence="7 26" key="10">
    <citation type="submission" date="2020-12" db="EMBL/GenBank/DDBJ databases">
        <title>Comparative genomics of Clostridium perfringens reveals patterns of host-associated phylogenetic clades and virulence factors.</title>
        <authorList>
            <person name="Smith A.H."/>
            <person name="Geier R."/>
        </authorList>
    </citation>
    <scope>NUCLEOTIDE SEQUENCE [LARGE SCALE GENOMIC DNA]</scope>
    <source>
        <strain evidence="8 26">CHD15829P</strain>
        <strain evidence="7">CHD30677R</strain>
    </source>
</reference>
<dbReference type="Pfam" id="PF02033">
    <property type="entry name" value="RBFA"/>
    <property type="match status" value="1"/>
</dbReference>
<evidence type="ECO:0000313" key="4">
    <source>
        <dbReference type="EMBL" id="HAT4297342.1"/>
    </source>
</evidence>
<evidence type="ECO:0000313" key="23">
    <source>
        <dbReference type="Proteomes" id="UP000250234"/>
    </source>
</evidence>
<dbReference type="Proteomes" id="UP000250234">
    <property type="component" value="Unassembled WGS sequence"/>
</dbReference>
<dbReference type="Proteomes" id="UP000070260">
    <property type="component" value="Chromosome"/>
</dbReference>
<evidence type="ECO:0000313" key="25">
    <source>
        <dbReference type="Proteomes" id="UP000481454"/>
    </source>
</evidence>
<sequence length="116" mass="13448">MANFRGKRINEEVRKEVSDIIRNQIKDPRLTAMVSVTQVEVTKDLRYAKVFVSLFAKNDEEKEESLKALKSSAGFIRREVGNRVKLRSTPEILFEEDNSIDNAMYIESLLNKIKEK</sequence>
<reference evidence="16 24" key="6">
    <citation type="submission" date="2018-11" db="EMBL/GenBank/DDBJ databases">
        <title>Draft genome sequences of potential pathogenic Clostridium perfringens from environmental surface water in the North West Province, South Africa.</title>
        <authorList>
            <person name="Fourie J.C.J."/>
            <person name="Sanko T.J."/>
            <person name="Bezuidenhout C."/>
            <person name="Mienie C."/>
            <person name="Adeleke R."/>
        </authorList>
    </citation>
    <scope>NUCLEOTIDE SEQUENCE [LARGE SCALE GENOMIC DNA]</scope>
    <source>
        <strain evidence="16 24">SC4-C13</strain>
    </source>
</reference>
<evidence type="ECO:0000313" key="14">
    <source>
        <dbReference type="EMBL" id="NGU29376.1"/>
    </source>
</evidence>
<dbReference type="EMBL" id="JARVUX010000001">
    <property type="protein sequence ID" value="MDH2335100.1"/>
    <property type="molecule type" value="Genomic_DNA"/>
</dbReference>
<dbReference type="Proteomes" id="UP001288944">
    <property type="component" value="Unassembled WGS sequence"/>
</dbReference>
<evidence type="ECO:0000313" key="9">
    <source>
        <dbReference type="EMBL" id="MDH2335100.1"/>
    </source>
</evidence>
<evidence type="ECO:0000313" key="17">
    <source>
        <dbReference type="EMBL" id="SQB61160.1"/>
    </source>
</evidence>
<dbReference type="Proteomes" id="UP000070646">
    <property type="component" value="Unassembled WGS sequence"/>
</dbReference>
<evidence type="ECO:0000313" key="15">
    <source>
        <dbReference type="EMBL" id="PWX40147.1"/>
    </source>
</evidence>
<reference evidence="9" key="11">
    <citation type="submission" date="2023-04" db="EMBL/GenBank/DDBJ databases">
        <title>Epidemiological investigation of Clostridium perfringens isolated from cattle.</title>
        <authorList>
            <person name="Tian R."/>
        </authorList>
    </citation>
    <scope>NUCLEOTIDE SEQUENCE</scope>
    <source>
        <strain evidence="9">ZWCP172</strain>
    </source>
</reference>
<evidence type="ECO:0000313" key="20">
    <source>
        <dbReference type="Proteomes" id="UP000070646"/>
    </source>
</evidence>
<dbReference type="EMBL" id="JAENQP010000002">
    <property type="protein sequence ID" value="MBO3358110.1"/>
    <property type="molecule type" value="Genomic_DNA"/>
</dbReference>
<evidence type="ECO:0000313" key="12">
    <source>
        <dbReference type="EMBL" id="MDZ5031451.1"/>
    </source>
</evidence>
<dbReference type="RefSeq" id="WP_003449473.1">
    <property type="nucleotide sequence ID" value="NZ_AP017630.1"/>
</dbReference>
<dbReference type="EMBL" id="WNVG01000002">
    <property type="protein sequence ID" value="MDZ5031451.1"/>
    <property type="molecule type" value="Genomic_DNA"/>
</dbReference>
<dbReference type="EMBL" id="UAWO01000002">
    <property type="protein sequence ID" value="SQC07344.1"/>
    <property type="molecule type" value="Genomic_DNA"/>
</dbReference>
<dbReference type="NCBIfam" id="TIGR00082">
    <property type="entry name" value="rbfA"/>
    <property type="match status" value="1"/>
</dbReference>
<dbReference type="Proteomes" id="UP001292368">
    <property type="component" value="Unassembled WGS sequence"/>
</dbReference>
<dbReference type="Proteomes" id="UP001288778">
    <property type="component" value="Unassembled WGS sequence"/>
</dbReference>
<dbReference type="AlphaFoldDB" id="A0A133NEA2"/>
<dbReference type="Proteomes" id="UP001289066">
    <property type="component" value="Unassembled WGS sequence"/>
</dbReference>
<dbReference type="EMBL" id="DACTBT010000002">
    <property type="protein sequence ID" value="HAT4297342.1"/>
    <property type="molecule type" value="Genomic_DNA"/>
</dbReference>
<gene>
    <name evidence="2 4" type="primary">rbfA</name>
    <name evidence="15" type="ORF">CYK91_08395</name>
    <name evidence="16" type="ORF">EHZ11_02875</name>
    <name evidence="14" type="ORF">G6Z34_04485</name>
    <name evidence="10" type="ORF">GNF68_00805</name>
    <name evidence="11" type="ORF">GNF77_01880</name>
    <name evidence="12" type="ORF">GNF81_01185</name>
    <name evidence="13" type="ORF">GNF83_01845</name>
    <name evidence="6" type="ORF">HMPREF3222_00162</name>
    <name evidence="4" type="ORF">I9063_000647</name>
    <name evidence="5" type="ORF">I9080_000149</name>
    <name evidence="3" type="ORF">JFP838_10635</name>
    <name evidence="7" type="ORF">JJB47_04855</name>
    <name evidence="8" type="ORF">JJB78_05175</name>
    <name evidence="17" type="ORF">NCTC10719_02836</name>
    <name evidence="18" type="ORF">NCTC8081_01472</name>
    <name evidence="9" type="ORF">QDQ28_02725</name>
</gene>
<evidence type="ECO:0000313" key="18">
    <source>
        <dbReference type="EMBL" id="SQC07344.1"/>
    </source>
</evidence>
<comment type="subunit">
    <text evidence="2">Monomer. Binds 30S ribosomal subunits, but not 50S ribosomal subunits or 70S ribosomes.</text>
</comment>
<evidence type="ECO:0000313" key="10">
    <source>
        <dbReference type="EMBL" id="MDZ4907618.1"/>
    </source>
</evidence>
<dbReference type="Proteomes" id="UP000855421">
    <property type="component" value="Unassembled WGS sequence"/>
</dbReference>
<evidence type="ECO:0000313" key="22">
    <source>
        <dbReference type="Proteomes" id="UP000249986"/>
    </source>
</evidence>
<comment type="function">
    <text evidence="2">One of several proteins that assist in the late maturation steps of the functional core of the 30S ribosomal subunit. Associates with free 30S ribosomal subunits (but not with 30S subunits that are part of 70S ribosomes or polysomes). Required for efficient processing of 16S rRNA. May interact with the 5'-terminal helix region of 16S rRNA.</text>
</comment>
<keyword evidence="2" id="KW-0963">Cytoplasm</keyword>
<dbReference type="PROSITE" id="PS01319">
    <property type="entry name" value="RBFA"/>
    <property type="match status" value="1"/>
</dbReference>
<comment type="subcellular location">
    <subcellularLocation>
        <location evidence="2">Cytoplasm</location>
    </subcellularLocation>
</comment>
<dbReference type="EMBL" id="UAWG01000021">
    <property type="protein sequence ID" value="SQB61160.1"/>
    <property type="molecule type" value="Genomic_DNA"/>
</dbReference>
<dbReference type="EMBL" id="WNUI01000001">
    <property type="protein sequence ID" value="MDZ4907618.1"/>
    <property type="molecule type" value="Genomic_DNA"/>
</dbReference>
<dbReference type="HAMAP" id="MF_00003">
    <property type="entry name" value="RbfA"/>
    <property type="match status" value="1"/>
</dbReference>
<evidence type="ECO:0000256" key="1">
    <source>
        <dbReference type="ARBA" id="ARBA00022517"/>
    </source>
</evidence>
<evidence type="ECO:0000313" key="13">
    <source>
        <dbReference type="EMBL" id="MDZ7539998.1"/>
    </source>
</evidence>
<dbReference type="EMBL" id="WNVM01000001">
    <property type="protein sequence ID" value="MDZ5007665.1"/>
    <property type="molecule type" value="Genomic_DNA"/>
</dbReference>
<dbReference type="EMBL" id="CP010994">
    <property type="protein sequence ID" value="AMN36199.1"/>
    <property type="molecule type" value="Genomic_DNA"/>
</dbReference>
<dbReference type="Proteomes" id="UP000247117">
    <property type="component" value="Unassembled WGS sequence"/>
</dbReference>